<reference evidence="1 2" key="1">
    <citation type="submission" date="2014-04" db="EMBL/GenBank/DDBJ databases">
        <authorList>
            <person name="Sears C."/>
            <person name="Carroll K."/>
            <person name="Sack B.R."/>
            <person name="Qadri F."/>
            <person name="Myers L.L."/>
            <person name="Chung G.-T."/>
            <person name="Escheverria P."/>
            <person name="Fraser C.M."/>
            <person name="Sadzewicz L."/>
            <person name="Shefchek K.A."/>
            <person name="Tallon L."/>
            <person name="Das S.P."/>
            <person name="Daugherty S."/>
            <person name="Mongodin E.F."/>
        </authorList>
    </citation>
    <scope>NUCLEOTIDE SEQUENCE [LARGE SCALE GENOMIC DNA]</scope>
    <source>
        <strain evidence="1 2">3978 T3 ii</strain>
    </source>
</reference>
<gene>
    <name evidence="1" type="ORF">M094_1947</name>
</gene>
<evidence type="ECO:0000313" key="2">
    <source>
        <dbReference type="Proteomes" id="UP000028013"/>
    </source>
</evidence>
<proteinExistence type="predicted"/>
<dbReference type="AlphaFoldDB" id="A0A078S1S8"/>
<dbReference type="PATRIC" id="fig|1339349.3.peg.3085"/>
<accession>A0A078S1S8</accession>
<dbReference type="InterPro" id="IPR018534">
    <property type="entry name" value="Tet_reg_excision_RteC"/>
</dbReference>
<sequence length="139" mass="16450">MCGLSKKKMPYLYLIDEAIGLLNNEIRLVEWRIKYPEQFKSHFNKQPFSPLYLADKTNLIDIMEIISGLFLSKRIVYKNGKPAFLSDLSKAFEWVFNVQLKDYHQKHEDVIKRKPGKITEFLNGLSDLIRNEHDKKGYR</sequence>
<dbReference type="EMBL" id="JNHN01000176">
    <property type="protein sequence ID" value="KDS49519.1"/>
    <property type="molecule type" value="Genomic_DNA"/>
</dbReference>
<dbReference type="Pfam" id="PF09357">
    <property type="entry name" value="RteC"/>
    <property type="match status" value="1"/>
</dbReference>
<evidence type="ECO:0000313" key="1">
    <source>
        <dbReference type="EMBL" id="KDS49519.1"/>
    </source>
</evidence>
<dbReference type="Proteomes" id="UP000028013">
    <property type="component" value="Unassembled WGS sequence"/>
</dbReference>
<name>A0A078S1S8_BACUN</name>
<organism evidence="1 2">
    <name type="scientific">Bacteroides uniformis str. 3978 T3 ii</name>
    <dbReference type="NCBI Taxonomy" id="1339349"/>
    <lineage>
        <taxon>Bacteria</taxon>
        <taxon>Pseudomonadati</taxon>
        <taxon>Bacteroidota</taxon>
        <taxon>Bacteroidia</taxon>
        <taxon>Bacteroidales</taxon>
        <taxon>Bacteroidaceae</taxon>
        <taxon>Bacteroides</taxon>
    </lineage>
</organism>
<dbReference type="GeneID" id="69978757"/>
<comment type="caution">
    <text evidence="1">The sequence shown here is derived from an EMBL/GenBank/DDBJ whole genome shotgun (WGS) entry which is preliminary data.</text>
</comment>
<dbReference type="RefSeq" id="WP_035450064.1">
    <property type="nucleotide sequence ID" value="NZ_JNHN01000176.1"/>
</dbReference>
<protein>
    <submittedName>
        <fullName evidence="1">RteC family protein</fullName>
    </submittedName>
</protein>